<dbReference type="InterPro" id="IPR042261">
    <property type="entry name" value="Lsr2-like_dimerization"/>
</dbReference>
<dbReference type="InterPro" id="IPR024412">
    <property type="entry name" value="Lsr2_dim_dom"/>
</dbReference>
<protein>
    <submittedName>
        <fullName evidence="2">Histone-like nucleoid-structuring protein Lsr2</fullName>
    </submittedName>
</protein>
<evidence type="ECO:0000313" key="2">
    <source>
        <dbReference type="EMBL" id="MFD1044960.1"/>
    </source>
</evidence>
<dbReference type="EMBL" id="JBHTIS010000170">
    <property type="protein sequence ID" value="MFD1044960.1"/>
    <property type="molecule type" value="Genomic_DNA"/>
</dbReference>
<comment type="caution">
    <text evidence="2">The sequence shown here is derived from an EMBL/GenBank/DDBJ whole genome shotgun (WGS) entry which is preliminary data.</text>
</comment>
<gene>
    <name evidence="2" type="ORF">ACFQ1S_04785</name>
</gene>
<dbReference type="Gene3D" id="3.30.60.230">
    <property type="entry name" value="Lsr2, dimerization domain"/>
    <property type="match status" value="1"/>
</dbReference>
<dbReference type="Proteomes" id="UP001597045">
    <property type="component" value="Unassembled WGS sequence"/>
</dbReference>
<evidence type="ECO:0000259" key="1">
    <source>
        <dbReference type="Pfam" id="PF11774"/>
    </source>
</evidence>
<dbReference type="Pfam" id="PF11774">
    <property type="entry name" value="Lsr2"/>
    <property type="match status" value="1"/>
</dbReference>
<reference evidence="3" key="1">
    <citation type="journal article" date="2019" name="Int. J. Syst. Evol. Microbiol.">
        <title>The Global Catalogue of Microorganisms (GCM) 10K type strain sequencing project: providing services to taxonomists for standard genome sequencing and annotation.</title>
        <authorList>
            <consortium name="The Broad Institute Genomics Platform"/>
            <consortium name="The Broad Institute Genome Sequencing Center for Infectious Disease"/>
            <person name="Wu L."/>
            <person name="Ma J."/>
        </authorList>
    </citation>
    <scope>NUCLEOTIDE SEQUENCE [LARGE SCALE GENOMIC DNA]</scope>
    <source>
        <strain evidence="3">JCM 31486</strain>
    </source>
</reference>
<name>A0ABW3M517_9PSEU</name>
<evidence type="ECO:0000313" key="3">
    <source>
        <dbReference type="Proteomes" id="UP001597045"/>
    </source>
</evidence>
<organism evidence="2 3">
    <name type="scientific">Kibdelosporangium lantanae</name>
    <dbReference type="NCBI Taxonomy" id="1497396"/>
    <lineage>
        <taxon>Bacteria</taxon>
        <taxon>Bacillati</taxon>
        <taxon>Actinomycetota</taxon>
        <taxon>Actinomycetes</taxon>
        <taxon>Pseudonocardiales</taxon>
        <taxon>Pseudonocardiaceae</taxon>
        <taxon>Kibdelosporangium</taxon>
    </lineage>
</organism>
<sequence length="54" mass="5822">MATKIILVDDLDHAAQADETVTFALDGTDYAIDLSEENASRLRACGCRPGGVRR</sequence>
<feature type="domain" description="Lsr2 dimerization" evidence="1">
    <location>
        <begin position="1"/>
        <end position="44"/>
    </location>
</feature>
<proteinExistence type="predicted"/>
<accession>A0ABW3M517</accession>
<keyword evidence="3" id="KW-1185">Reference proteome</keyword>